<feature type="non-terminal residue" evidence="1">
    <location>
        <position position="1"/>
    </location>
</feature>
<proteinExistence type="predicted"/>
<reference evidence="1" key="1">
    <citation type="journal article" date="2019" name="Sci. Rep.">
        <title>Draft genome of Tanacetum cinerariifolium, the natural source of mosquito coil.</title>
        <authorList>
            <person name="Yamashiro T."/>
            <person name="Shiraishi A."/>
            <person name="Satake H."/>
            <person name="Nakayama K."/>
        </authorList>
    </citation>
    <scope>NUCLEOTIDE SEQUENCE</scope>
</reference>
<sequence length="61" mass="6992">IEEPMMMNEGRLNVIVNAPSLRHEIECIENETLAASIIEQMERAELVNIDNDDHHHDLIKG</sequence>
<accession>A0A699J085</accession>
<gene>
    <name evidence="1" type="ORF">Tci_573111</name>
</gene>
<dbReference type="EMBL" id="BKCJ010355424">
    <property type="protein sequence ID" value="GFA01139.1"/>
    <property type="molecule type" value="Genomic_DNA"/>
</dbReference>
<protein>
    <submittedName>
        <fullName evidence="1">Uncharacterized protein</fullName>
    </submittedName>
</protein>
<name>A0A699J085_TANCI</name>
<organism evidence="1">
    <name type="scientific">Tanacetum cinerariifolium</name>
    <name type="common">Dalmatian daisy</name>
    <name type="synonym">Chrysanthemum cinerariifolium</name>
    <dbReference type="NCBI Taxonomy" id="118510"/>
    <lineage>
        <taxon>Eukaryota</taxon>
        <taxon>Viridiplantae</taxon>
        <taxon>Streptophyta</taxon>
        <taxon>Embryophyta</taxon>
        <taxon>Tracheophyta</taxon>
        <taxon>Spermatophyta</taxon>
        <taxon>Magnoliopsida</taxon>
        <taxon>eudicotyledons</taxon>
        <taxon>Gunneridae</taxon>
        <taxon>Pentapetalae</taxon>
        <taxon>asterids</taxon>
        <taxon>campanulids</taxon>
        <taxon>Asterales</taxon>
        <taxon>Asteraceae</taxon>
        <taxon>Asteroideae</taxon>
        <taxon>Anthemideae</taxon>
        <taxon>Anthemidinae</taxon>
        <taxon>Tanacetum</taxon>
    </lineage>
</organism>
<dbReference type="AlphaFoldDB" id="A0A699J085"/>
<comment type="caution">
    <text evidence="1">The sequence shown here is derived from an EMBL/GenBank/DDBJ whole genome shotgun (WGS) entry which is preliminary data.</text>
</comment>
<evidence type="ECO:0000313" key="1">
    <source>
        <dbReference type="EMBL" id="GFA01139.1"/>
    </source>
</evidence>